<dbReference type="Proteomes" id="UP000321083">
    <property type="component" value="Unassembled WGS sequence"/>
</dbReference>
<dbReference type="PROSITE" id="PS51352">
    <property type="entry name" value="THIOREDOXIN_2"/>
    <property type="match status" value="1"/>
</dbReference>
<dbReference type="SUPFAM" id="SSF52833">
    <property type="entry name" value="Thioredoxin-like"/>
    <property type="match status" value="1"/>
</dbReference>
<evidence type="ECO:0000313" key="7">
    <source>
        <dbReference type="Proteomes" id="UP000321083"/>
    </source>
</evidence>
<dbReference type="GO" id="GO:0030313">
    <property type="term" value="C:cell envelope"/>
    <property type="evidence" value="ECO:0007669"/>
    <property type="project" value="UniProtKB-SubCell"/>
</dbReference>
<dbReference type="InterPro" id="IPR036249">
    <property type="entry name" value="Thioredoxin-like_sf"/>
</dbReference>
<evidence type="ECO:0000256" key="2">
    <source>
        <dbReference type="ARBA" id="ARBA00022748"/>
    </source>
</evidence>
<keyword evidence="7" id="KW-1185">Reference proteome</keyword>
<comment type="subcellular location">
    <subcellularLocation>
        <location evidence="1">Cell envelope</location>
    </subcellularLocation>
</comment>
<dbReference type="GO" id="GO:0017004">
    <property type="term" value="P:cytochrome complex assembly"/>
    <property type="evidence" value="ECO:0007669"/>
    <property type="project" value="UniProtKB-KW"/>
</dbReference>
<name>A0A5C6M459_9PLAN</name>
<dbReference type="Gene3D" id="3.40.30.10">
    <property type="entry name" value="Glutaredoxin"/>
    <property type="match status" value="1"/>
</dbReference>
<evidence type="ECO:0000313" key="6">
    <source>
        <dbReference type="EMBL" id="TWW08915.1"/>
    </source>
</evidence>
<comment type="caution">
    <text evidence="6">The sequence shown here is derived from an EMBL/GenBank/DDBJ whole genome shotgun (WGS) entry which is preliminary data.</text>
</comment>
<dbReference type="InterPro" id="IPR013766">
    <property type="entry name" value="Thioredoxin_domain"/>
</dbReference>
<dbReference type="EMBL" id="SRHE01000456">
    <property type="protein sequence ID" value="TWW08915.1"/>
    <property type="molecule type" value="Genomic_DNA"/>
</dbReference>
<evidence type="ECO:0000256" key="1">
    <source>
        <dbReference type="ARBA" id="ARBA00004196"/>
    </source>
</evidence>
<dbReference type="PANTHER" id="PTHR42852:SF6">
    <property type="entry name" value="THIOL:DISULFIDE INTERCHANGE PROTEIN DSBE"/>
    <property type="match status" value="1"/>
</dbReference>
<keyword evidence="4" id="KW-0676">Redox-active center</keyword>
<keyword evidence="3" id="KW-1015">Disulfide bond</keyword>
<protein>
    <submittedName>
        <fullName evidence="6">Thioredoxin</fullName>
    </submittedName>
</protein>
<feature type="domain" description="Thioredoxin" evidence="5">
    <location>
        <begin position="280"/>
        <end position="444"/>
    </location>
</feature>
<dbReference type="AlphaFoldDB" id="A0A5C6M459"/>
<dbReference type="InterPro" id="IPR050553">
    <property type="entry name" value="Thioredoxin_ResA/DsbE_sf"/>
</dbReference>
<dbReference type="Pfam" id="PF08534">
    <property type="entry name" value="Redoxin"/>
    <property type="match status" value="1"/>
</dbReference>
<proteinExistence type="predicted"/>
<dbReference type="PANTHER" id="PTHR42852">
    <property type="entry name" value="THIOL:DISULFIDE INTERCHANGE PROTEIN DSBE"/>
    <property type="match status" value="1"/>
</dbReference>
<reference evidence="6 7" key="1">
    <citation type="submission" date="2019-08" db="EMBL/GenBank/DDBJ databases">
        <title>100 year-old enigma solved: identification of Planctomyces bekefii, the type genus and species of the phylum Planctomycetes.</title>
        <authorList>
            <person name="Svetlana D.N."/>
            <person name="Overmann J."/>
        </authorList>
    </citation>
    <scope>NUCLEOTIDE SEQUENCE [LARGE SCALE GENOMIC DNA]</scope>
    <source>
        <strain evidence="6">Phe10_nw2017</strain>
    </source>
</reference>
<gene>
    <name evidence="6" type="ORF">E3A20_19560</name>
</gene>
<evidence type="ECO:0000256" key="3">
    <source>
        <dbReference type="ARBA" id="ARBA00023157"/>
    </source>
</evidence>
<reference evidence="6 7" key="2">
    <citation type="submission" date="2019-08" db="EMBL/GenBank/DDBJ databases">
        <authorList>
            <person name="Henke P."/>
        </authorList>
    </citation>
    <scope>NUCLEOTIDE SEQUENCE [LARGE SCALE GENOMIC DNA]</scope>
    <source>
        <strain evidence="6">Phe10_nw2017</strain>
    </source>
</reference>
<evidence type="ECO:0000259" key="5">
    <source>
        <dbReference type="PROSITE" id="PS51352"/>
    </source>
</evidence>
<evidence type="ECO:0000256" key="4">
    <source>
        <dbReference type="ARBA" id="ARBA00023284"/>
    </source>
</evidence>
<sequence length="445" mass="47905">MSKLLQQLQKESPENAAKLLDEAIAADPANFRLHSYRSLVASRYAAAGNLPEALKQAEQGCDALLQKIEEPLAAGMTASSVQMYYGFARRAGKADPGRVEAALAGLRKAGTQSADGQYLQAIAQLTVLWSELLASGGRAEDAVAAIRDELQLLRAAIEQPSSSEKAVLASARLLQALQLPFGGQSDAEQEAAKQQLQELFTAALTRLPQSSAVLSEYLRVQGSEASRLSGTDPEAATRILEAARALAAESGLKEQPAVKAAVAMYAPLDRRIESARLQLQMIGKPAPALDIAATAHGASVTAESLKGKVVLLDFWAIWCGPCIATFPHLNSMYDEFHSRGLEIVGVTRQYGYEWNAETKRASRAEGDVSMEAELAMLEEFMKHHELRHPTIVTPKESAMQKQFGVTGIPHAVLIDRQGNVRMIKVGSGEANAKALHDMVQTLLAE</sequence>
<dbReference type="InterPro" id="IPR013740">
    <property type="entry name" value="Redoxin"/>
</dbReference>
<organism evidence="6 7">
    <name type="scientific">Planctomyces bekefii</name>
    <dbReference type="NCBI Taxonomy" id="1653850"/>
    <lineage>
        <taxon>Bacteria</taxon>
        <taxon>Pseudomonadati</taxon>
        <taxon>Planctomycetota</taxon>
        <taxon>Planctomycetia</taxon>
        <taxon>Planctomycetales</taxon>
        <taxon>Planctomycetaceae</taxon>
        <taxon>Planctomyces</taxon>
    </lineage>
</organism>
<keyword evidence="2" id="KW-0201">Cytochrome c-type biogenesis</keyword>
<dbReference type="CDD" id="cd02966">
    <property type="entry name" value="TlpA_like_family"/>
    <property type="match status" value="1"/>
</dbReference>
<dbReference type="GO" id="GO:0016491">
    <property type="term" value="F:oxidoreductase activity"/>
    <property type="evidence" value="ECO:0007669"/>
    <property type="project" value="InterPro"/>
</dbReference>
<accession>A0A5C6M459</accession>